<feature type="binding site" evidence="19">
    <location>
        <begin position="487"/>
        <end position="489"/>
    </location>
    <ligand>
        <name>FAD</name>
        <dbReference type="ChEBI" id="CHEBI:57692"/>
    </ligand>
</feature>
<dbReference type="PROSITE" id="PS51384">
    <property type="entry name" value="FAD_FR"/>
    <property type="match status" value="1"/>
</dbReference>
<feature type="binding site" evidence="19">
    <location>
        <begin position="136"/>
        <end position="139"/>
    </location>
    <ligand>
        <name>FMN</name>
        <dbReference type="ChEBI" id="CHEBI:58210"/>
    </ligand>
</feature>
<dbReference type="InterPro" id="IPR017938">
    <property type="entry name" value="Riboflavin_synthase-like_b-brl"/>
</dbReference>
<evidence type="ECO:0000256" key="19">
    <source>
        <dbReference type="HAMAP-Rule" id="MF_03212"/>
    </source>
</evidence>
<dbReference type="EMBL" id="KM496274">
    <property type="protein sequence ID" value="AIP94032.1"/>
    <property type="molecule type" value="Genomic_DNA"/>
</dbReference>
<dbReference type="GO" id="GO:0010181">
    <property type="term" value="F:FMN binding"/>
    <property type="evidence" value="ECO:0007669"/>
    <property type="project" value="UniProtKB-UniRule"/>
</dbReference>
<organism evidence="24">
    <name type="scientific">Phaffia rhodozyma</name>
    <name type="common">Yeast</name>
    <name type="synonym">Xanthophyllomyces dendrorhous</name>
    <dbReference type="NCBI Taxonomy" id="264483"/>
    <lineage>
        <taxon>Eukaryota</taxon>
        <taxon>Fungi</taxon>
        <taxon>Dikarya</taxon>
        <taxon>Basidiomycota</taxon>
        <taxon>Agaricomycotina</taxon>
        <taxon>Tremellomycetes</taxon>
        <taxon>Cystofilobasidiales</taxon>
        <taxon>Mrakiaceae</taxon>
        <taxon>Phaffia</taxon>
    </lineage>
</organism>
<evidence type="ECO:0000256" key="2">
    <source>
        <dbReference type="ARBA" id="ARBA00022516"/>
    </source>
</evidence>
<keyword evidence="7 19" id="KW-0256">Endoplasmic reticulum</keyword>
<keyword evidence="21" id="KW-0732">Signal</keyword>
<keyword evidence="14 19" id="KW-0443">Lipid metabolism</keyword>
<feature type="compositionally biased region" description="Polar residues" evidence="20">
    <location>
        <begin position="47"/>
        <end position="58"/>
    </location>
</feature>
<dbReference type="Pfam" id="PF00667">
    <property type="entry name" value="FAD_binding_1"/>
    <property type="match status" value="1"/>
</dbReference>
<evidence type="ECO:0000256" key="12">
    <source>
        <dbReference type="ARBA" id="ARBA00023002"/>
    </source>
</evidence>
<keyword evidence="2 19" id="KW-0444">Lipid biosynthesis</keyword>
<keyword evidence="9 19" id="KW-0521">NADP</keyword>
<feature type="binding site" evidence="19">
    <location>
        <begin position="659"/>
        <end position="660"/>
    </location>
    <ligand>
        <name>NADP(+)</name>
        <dbReference type="ChEBI" id="CHEBI:58349"/>
    </ligand>
</feature>
<dbReference type="GO" id="GO:0005886">
    <property type="term" value="C:plasma membrane"/>
    <property type="evidence" value="ECO:0007669"/>
    <property type="project" value="UniProtKB-SubCell"/>
</dbReference>
<feature type="signal peptide" evidence="21">
    <location>
        <begin position="1"/>
        <end position="19"/>
    </location>
</feature>
<dbReference type="GO" id="GO:0005741">
    <property type="term" value="C:mitochondrial outer membrane"/>
    <property type="evidence" value="ECO:0007669"/>
    <property type="project" value="UniProtKB-SubCell"/>
</dbReference>
<dbReference type="GO" id="GO:0005789">
    <property type="term" value="C:endoplasmic reticulum membrane"/>
    <property type="evidence" value="ECO:0007669"/>
    <property type="project" value="UniProtKB-SubCell"/>
</dbReference>
<dbReference type="FunFam" id="3.40.50.360:FF:000024">
    <property type="entry name" value="NADPH--cytochrome P450 reductase"/>
    <property type="match status" value="1"/>
</dbReference>
<dbReference type="HAMAP" id="MF_03212">
    <property type="entry name" value="NCPR"/>
    <property type="match status" value="1"/>
</dbReference>
<keyword evidence="11" id="KW-1133">Transmembrane helix</keyword>
<evidence type="ECO:0000259" key="22">
    <source>
        <dbReference type="PROSITE" id="PS50902"/>
    </source>
</evidence>
<dbReference type="GO" id="GO:0050661">
    <property type="term" value="F:NADP binding"/>
    <property type="evidence" value="ECO:0007669"/>
    <property type="project" value="UniProtKB-UniRule"/>
</dbReference>
<keyword evidence="13 19" id="KW-0756">Sterol biosynthesis</keyword>
<dbReference type="InterPro" id="IPR001094">
    <property type="entry name" value="Flavdoxin-like"/>
</dbReference>
<keyword evidence="16 19" id="KW-0472">Membrane</keyword>
<dbReference type="GO" id="GO:0006696">
    <property type="term" value="P:ergosterol biosynthetic process"/>
    <property type="evidence" value="ECO:0007669"/>
    <property type="project" value="UniProtKB-UniRule"/>
</dbReference>
<keyword evidence="18 19" id="KW-0753">Steroid metabolism</keyword>
<comment type="subcellular location">
    <subcellularLocation>
        <location evidence="19">Endoplasmic reticulum membrane</location>
        <topology evidence="19">Single-pass membrane protein</topology>
        <orientation evidence="19">Cytoplasmic side</orientation>
    </subcellularLocation>
    <subcellularLocation>
        <location evidence="19">Mitochondrion outer membrane</location>
        <topology evidence="19">Single-pass membrane protein</topology>
        <orientation evidence="19">Cytoplasmic side</orientation>
    </subcellularLocation>
    <subcellularLocation>
        <location evidence="19">Cell membrane</location>
        <topology evidence="19">Single-pass membrane protein</topology>
        <orientation evidence="19">Cytoplasmic side</orientation>
    </subcellularLocation>
</comment>
<feature type="binding site" evidence="19">
    <location>
        <begin position="85"/>
        <end position="90"/>
    </location>
    <ligand>
        <name>FMN</name>
        <dbReference type="ChEBI" id="CHEBI:58210"/>
    </ligand>
</feature>
<keyword evidence="12 19" id="KW-0560">Oxidoreductase</keyword>
<dbReference type="InterPro" id="IPR008254">
    <property type="entry name" value="Flavodoxin/NO_synth"/>
</dbReference>
<keyword evidence="5" id="KW-0812">Transmembrane</keyword>
<evidence type="ECO:0000313" key="24">
    <source>
        <dbReference type="EMBL" id="AIP94032.1"/>
    </source>
</evidence>
<gene>
    <name evidence="24" type="primary">crtR</name>
</gene>
<comment type="cofactor">
    <cofactor evidence="19">
        <name>FMN</name>
        <dbReference type="ChEBI" id="CHEBI:58210"/>
    </cofactor>
    <text evidence="19">Binds 1 FMN per monomer.</text>
</comment>
<dbReference type="Pfam" id="PF00175">
    <property type="entry name" value="NAD_binding_1"/>
    <property type="match status" value="1"/>
</dbReference>
<dbReference type="GO" id="GO:0003958">
    <property type="term" value="F:NADPH-hemoprotein reductase activity"/>
    <property type="evidence" value="ECO:0007669"/>
    <property type="project" value="UniProtKB-UniRule"/>
</dbReference>
<dbReference type="Gene3D" id="3.40.50.80">
    <property type="entry name" value="Nucleotide-binding domain of ferredoxin-NADP reductase (FNR) module"/>
    <property type="match status" value="1"/>
</dbReference>
<comment type="catalytic activity">
    <reaction evidence="19">
        <text>2 oxidized [cytochrome P450] + NADPH = 2 reduced [cytochrome P450] + NADP(+) + H(+)</text>
        <dbReference type="Rhea" id="RHEA:24040"/>
        <dbReference type="Rhea" id="RHEA-COMP:14627"/>
        <dbReference type="Rhea" id="RHEA-COMP:14628"/>
        <dbReference type="ChEBI" id="CHEBI:15378"/>
        <dbReference type="ChEBI" id="CHEBI:55376"/>
        <dbReference type="ChEBI" id="CHEBI:57783"/>
        <dbReference type="ChEBI" id="CHEBI:58349"/>
        <dbReference type="ChEBI" id="CHEBI:60344"/>
        <dbReference type="EC" id="1.6.2.4"/>
    </reaction>
</comment>
<dbReference type="AlphaFoldDB" id="A0A0C4MWF8"/>
<dbReference type="InterPro" id="IPR023208">
    <property type="entry name" value="P450R"/>
</dbReference>
<feature type="binding site" evidence="19">
    <location>
        <position position="589"/>
    </location>
    <ligand>
        <name>NADP(+)</name>
        <dbReference type="ChEBI" id="CHEBI:58349"/>
    </ligand>
</feature>
<dbReference type="SUPFAM" id="SSF52218">
    <property type="entry name" value="Flavoproteins"/>
    <property type="match status" value="1"/>
</dbReference>
<dbReference type="InterPro" id="IPR001709">
    <property type="entry name" value="Flavoprot_Pyr_Nucl_cyt_Rdtase"/>
</dbReference>
<feature type="binding site" evidence="19">
    <location>
        <begin position="469"/>
        <end position="472"/>
    </location>
    <ligand>
        <name>FAD</name>
        <dbReference type="ChEBI" id="CHEBI:57692"/>
    </ligand>
</feature>
<comment type="similarity">
    <text evidence="19">Belongs to the NADPH--cytochrome P450 reductase family.</text>
</comment>
<evidence type="ECO:0000256" key="11">
    <source>
        <dbReference type="ARBA" id="ARBA00022989"/>
    </source>
</evidence>
<dbReference type="InterPro" id="IPR039261">
    <property type="entry name" value="FNR_nucleotide-bd"/>
</dbReference>
<evidence type="ECO:0000256" key="9">
    <source>
        <dbReference type="ARBA" id="ARBA00022857"/>
    </source>
</evidence>
<evidence type="ECO:0000256" key="13">
    <source>
        <dbReference type="ARBA" id="ARBA00023011"/>
    </source>
</evidence>
<evidence type="ECO:0000256" key="17">
    <source>
        <dbReference type="ARBA" id="ARBA00023166"/>
    </source>
</evidence>
<feature type="chain" id="PRO_5002184655" description="NADPH--cytochrome P450 reductase" evidence="21">
    <location>
        <begin position="20"/>
        <end position="747"/>
    </location>
</feature>
<evidence type="ECO:0000256" key="7">
    <source>
        <dbReference type="ARBA" id="ARBA00022824"/>
    </source>
</evidence>
<dbReference type="PIRSF" id="PIRSF000208">
    <property type="entry name" value="P450R"/>
    <property type="match status" value="1"/>
</dbReference>
<evidence type="ECO:0000256" key="4">
    <source>
        <dbReference type="ARBA" id="ARBA00022643"/>
    </source>
</evidence>
<dbReference type="FunFam" id="3.40.50.80:FF:000018">
    <property type="entry name" value="NADPH--cytochrome P450 reductase"/>
    <property type="match status" value="1"/>
</dbReference>
<evidence type="ECO:0000256" key="21">
    <source>
        <dbReference type="SAM" id="SignalP"/>
    </source>
</evidence>
<comment type="cofactor">
    <cofactor evidence="19">
        <name>FAD</name>
        <dbReference type="ChEBI" id="CHEBI:57692"/>
    </cofactor>
    <text evidence="19">Binds 1 FAD per monomer.</text>
</comment>
<evidence type="ECO:0000256" key="16">
    <source>
        <dbReference type="ARBA" id="ARBA00023136"/>
    </source>
</evidence>
<feature type="compositionally biased region" description="Low complexity" evidence="20">
    <location>
        <begin position="29"/>
        <end position="46"/>
    </location>
</feature>
<dbReference type="GO" id="GO:0050660">
    <property type="term" value="F:flavin adenine dinucleotide binding"/>
    <property type="evidence" value="ECO:0007669"/>
    <property type="project" value="UniProtKB-UniRule"/>
</dbReference>
<sequence>MATLSDLVILLLGALLALGFYNKDRLLGSSSSSASTTTSSYSAATANGSKPTDSNGNGNAFKGDPRDFVARMKDQKKRLAVFYGSQTGTAEEYATRIAKEAKSRFGVSSLVCDIEEYDFEKLDQVPEDCAIVFCMATYGEGEPTDNAVQFIEMISQDDPEFSEGSTLDGLKYVVFGLGNKTYEQYNVVGRQLDARLTALGATRVGERGEGDDDKSMEEDYLAWKDDMFAALATTLSFEEGASGETPDFVVTEVPNHPIEKVFQGELSSRALLGSKGVHDAKNPYASPVLACRELFTGGDRNCIHLEFDITGSGITYQTGDHVAVWPSNPDVEVERLLAVLGLTSSEKRRMIIQVVSLDPTLAKVPFPTPTTYDAVFRHYLDISAVASRQTLAVLAKYAPSEQAAEFLTRLGTDKQAYHTEVVGGHLRLAEVLQLAAGNDITVMPTAENTTVWNIPFDHVVSDVSRLQPRFYSISSSPKLHPNSIHVTAVILKYESQATDRHPARWVFGLGTNYLLNVKQAANNETTPMISDGQDDVPEHVSAPKYTLEGPRGSYKHDDQLFKVPIHVRRSTFRLPTSPKIPVIMIGPGTGVAPFRGFIQERIALARRSIAKNGPDALADWAPIYLFYGSRDEQDFLYAEEWPAYEAELQGKFKIHVAFSRSGPRKPDGSKIYVQDLLWDQKEVIKSAIVEKRASVYICGDGRNMSKDVEQKLAAMLAESKNGSAAVEGAAEVKSLKERSRLLMDVWS</sequence>
<evidence type="ECO:0000256" key="5">
    <source>
        <dbReference type="ARBA" id="ARBA00022692"/>
    </source>
</evidence>
<dbReference type="PANTHER" id="PTHR19384:SF17">
    <property type="entry name" value="NADPH--CYTOCHROME P450 REDUCTASE"/>
    <property type="match status" value="1"/>
</dbReference>
<name>A0A0C4MWF8_PHARH</name>
<evidence type="ECO:0000256" key="15">
    <source>
        <dbReference type="ARBA" id="ARBA00023128"/>
    </source>
</evidence>
<evidence type="ECO:0000259" key="23">
    <source>
        <dbReference type="PROSITE" id="PS51384"/>
    </source>
</evidence>
<dbReference type="PANTHER" id="PTHR19384">
    <property type="entry name" value="NITRIC OXIDE SYNTHASE-RELATED"/>
    <property type="match status" value="1"/>
</dbReference>
<feature type="binding site" evidence="19">
    <location>
        <begin position="508"/>
        <end position="511"/>
    </location>
    <ligand>
        <name>FAD</name>
        <dbReference type="ChEBI" id="CHEBI:57692"/>
    </ligand>
</feature>
<evidence type="ECO:0000256" key="10">
    <source>
        <dbReference type="ARBA" id="ARBA00022955"/>
    </source>
</evidence>
<dbReference type="PRINTS" id="PR00369">
    <property type="entry name" value="FLAVODOXIN"/>
</dbReference>
<reference evidence="24" key="1">
    <citation type="journal article" date="2015" name="World J. Microbiol. Biotechnol.">
        <title>Identification and analysis of metabolite production with biotechnological potential in Xanthophyllomyces dendrorhous isolates.</title>
        <authorList>
            <person name="Contreras G."/>
            <person name="Barahona S."/>
            <person name="Sepulveda D."/>
            <person name="Baeza M."/>
            <person name="Cifuentes V."/>
            <person name="Alcaino J."/>
        </authorList>
    </citation>
    <scope>NUCLEOTIDE SEQUENCE</scope>
</reference>
<feature type="region of interest" description="Disordered" evidence="20">
    <location>
        <begin position="29"/>
        <end position="64"/>
    </location>
</feature>
<evidence type="ECO:0000256" key="18">
    <source>
        <dbReference type="ARBA" id="ARBA00023221"/>
    </source>
</evidence>
<dbReference type="Pfam" id="PF00258">
    <property type="entry name" value="Flavodoxin_1"/>
    <property type="match status" value="1"/>
</dbReference>
<dbReference type="GO" id="GO:0005829">
    <property type="term" value="C:cytosol"/>
    <property type="evidence" value="ECO:0007669"/>
    <property type="project" value="TreeGrafter"/>
</dbReference>
<evidence type="ECO:0000256" key="14">
    <source>
        <dbReference type="ARBA" id="ARBA00023098"/>
    </source>
</evidence>
<dbReference type="CDD" id="cd06204">
    <property type="entry name" value="CYPOR"/>
    <property type="match status" value="1"/>
</dbReference>
<dbReference type="PRINTS" id="PR00371">
    <property type="entry name" value="FPNCR"/>
</dbReference>
<dbReference type="FunFam" id="2.40.30.10:FF:000100">
    <property type="entry name" value="NADPH--cytochrome P450 reductase"/>
    <property type="match status" value="1"/>
</dbReference>
<proteinExistence type="inferred from homology"/>
<comment type="similarity">
    <text evidence="19">In the C-terminal section; belongs to the flavoprotein pyridine nucleotide cytochrome reductase family.</text>
</comment>
<dbReference type="InterPro" id="IPR001433">
    <property type="entry name" value="OxRdtase_FAD/NAD-bd"/>
</dbReference>
<feature type="binding site" evidence="19">
    <location>
        <begin position="177"/>
        <end position="186"/>
    </location>
    <ligand>
        <name>FMN</name>
        <dbReference type="ChEBI" id="CHEBI:58210"/>
    </ligand>
</feature>
<dbReference type="SUPFAM" id="SSF52343">
    <property type="entry name" value="Ferredoxin reductase-like, C-terminal NADP-linked domain"/>
    <property type="match status" value="1"/>
</dbReference>
<accession>A0A0C4MWF8</accession>
<evidence type="ECO:0000256" key="6">
    <source>
        <dbReference type="ARBA" id="ARBA00022787"/>
    </source>
</evidence>
<comment type="similarity">
    <text evidence="19">In the N-terminal section; belongs to the flavodoxin family.</text>
</comment>
<keyword evidence="3 19" id="KW-0285">Flavoprotein</keyword>
<evidence type="ECO:0000256" key="3">
    <source>
        <dbReference type="ARBA" id="ARBA00022630"/>
    </source>
</evidence>
<evidence type="ECO:0000256" key="20">
    <source>
        <dbReference type="SAM" id="MobiDB-lite"/>
    </source>
</evidence>
<dbReference type="InterPro" id="IPR003097">
    <property type="entry name" value="CysJ-like_FAD-binding"/>
</dbReference>
<feature type="domain" description="FAD-binding FR-type" evidence="23">
    <location>
        <begin position="281"/>
        <end position="557"/>
    </location>
</feature>
<feature type="binding site" evidence="19">
    <location>
        <position position="707"/>
    </location>
    <ligand>
        <name>NADP(+)</name>
        <dbReference type="ChEBI" id="CHEBI:58349"/>
    </ligand>
</feature>
<feature type="binding site" evidence="19">
    <location>
        <position position="212"/>
    </location>
    <ligand>
        <name>FMN</name>
        <dbReference type="ChEBI" id="CHEBI:58210"/>
    </ligand>
</feature>
<keyword evidence="8 19" id="KW-0274">FAD</keyword>
<dbReference type="PROSITE" id="PS50902">
    <property type="entry name" value="FLAVODOXIN_LIKE"/>
    <property type="match status" value="1"/>
</dbReference>
<keyword evidence="1 19" id="KW-1003">Cell membrane</keyword>
<feature type="domain" description="Flavodoxin-like" evidence="22">
    <location>
        <begin position="79"/>
        <end position="228"/>
    </location>
</feature>
<evidence type="ECO:0000256" key="1">
    <source>
        <dbReference type="ARBA" id="ARBA00022475"/>
    </source>
</evidence>
<dbReference type="InterPro" id="IPR017927">
    <property type="entry name" value="FAD-bd_FR_type"/>
</dbReference>
<comment type="function">
    <text evidence="19">This enzyme is required for electron transfer from NADP to cytochrome P450 in microsomes. It can also provide electron transfer to heme oxygenase and cytochrome B5. Involved in ergosterol biosynthesis.</text>
</comment>
<keyword evidence="10 19" id="KW-0752">Steroid biosynthesis</keyword>
<keyword evidence="4 19" id="KW-0288">FMN</keyword>
<feature type="binding site" evidence="19">
    <location>
        <position position="493"/>
    </location>
    <ligand>
        <name>FAD</name>
        <dbReference type="ChEBI" id="CHEBI:57692"/>
    </ligand>
</feature>
<dbReference type="SUPFAM" id="SSF63380">
    <property type="entry name" value="Riboflavin synthase domain-like"/>
    <property type="match status" value="1"/>
</dbReference>
<feature type="binding site" evidence="19">
    <location>
        <begin position="670"/>
        <end position="674"/>
    </location>
    <ligand>
        <name>NADP(+)</name>
        <dbReference type="ChEBI" id="CHEBI:58349"/>
    </ligand>
</feature>
<evidence type="ECO:0000256" key="8">
    <source>
        <dbReference type="ARBA" id="ARBA00022827"/>
    </source>
</evidence>
<dbReference type="Gene3D" id="3.40.50.360">
    <property type="match status" value="1"/>
</dbReference>
<feature type="binding site" evidence="19">
    <location>
        <position position="746"/>
    </location>
    <ligand>
        <name>FAD</name>
        <dbReference type="ChEBI" id="CHEBI:57692"/>
    </ligand>
</feature>
<dbReference type="Gene3D" id="2.40.30.10">
    <property type="entry name" value="Translation factors"/>
    <property type="match status" value="2"/>
</dbReference>
<feature type="binding site" evidence="19">
    <location>
        <position position="300"/>
    </location>
    <ligand>
        <name>NADP(+)</name>
        <dbReference type="ChEBI" id="CHEBI:58349"/>
    </ligand>
</feature>
<dbReference type="EC" id="1.6.2.4" evidence="19"/>
<keyword evidence="6 19" id="KW-1000">Mitochondrion outer membrane</keyword>
<comment type="caution">
    <text evidence="19">Lacks conserved residue(s) required for the propagation of feature annotation.</text>
</comment>
<dbReference type="InterPro" id="IPR029039">
    <property type="entry name" value="Flavoprotein-like_sf"/>
</dbReference>
<keyword evidence="17 19" id="KW-1207">Sterol metabolism</keyword>
<protein>
    <recommendedName>
        <fullName evidence="19">NADPH--cytochrome P450 reductase</fullName>
        <shortName evidence="19">CPR</shortName>
        <shortName evidence="19">P450R</shortName>
        <ecNumber evidence="19">1.6.2.4</ecNumber>
    </recommendedName>
</protein>
<keyword evidence="15 19" id="KW-0496">Mitochondrion</keyword>